<evidence type="ECO:0000256" key="5">
    <source>
        <dbReference type="ARBA" id="ARBA00022694"/>
    </source>
</evidence>
<dbReference type="PANTHER" id="PTHR23245">
    <property type="entry name" value="TRNA METHYLTRANSFERASE"/>
    <property type="match status" value="1"/>
</dbReference>
<comment type="function">
    <text evidence="8 9">S-adenosyl-L-methionine-dependent transferase that acts as a component of the wyosine derivatives biosynthesis pathway. Catalyzes the transfer of the alpha-amino-alpha-carboxypropyl (acp) group from S-adenosyl-L-methionine to 4-demethylwyosine (imG-14), forming 7-aminocarboxypropyl-demethylwyosine (wybutosine-86) at position 37 of tRNA(Phe).</text>
</comment>
<feature type="domain" description="SAM-dependent methyltransferase TRM5/TYW2-type" evidence="10">
    <location>
        <begin position="121"/>
        <end position="368"/>
    </location>
</feature>
<keyword evidence="5 9" id="KW-0819">tRNA processing</keyword>
<keyword evidence="3 9" id="KW-0808">Transferase</keyword>
<evidence type="ECO:0000256" key="1">
    <source>
        <dbReference type="ARBA" id="ARBA00022490"/>
    </source>
</evidence>
<dbReference type="Gene3D" id="3.40.50.150">
    <property type="entry name" value="Vaccinia Virus protein VP39"/>
    <property type="match status" value="1"/>
</dbReference>
<keyword evidence="2" id="KW-0489">Methyltransferase</keyword>
<dbReference type="AlphaFoldDB" id="C5A4L9"/>
<gene>
    <name evidence="9" type="primary">taw2</name>
    <name evidence="11" type="ordered locus">TGAM_0679</name>
</gene>
<evidence type="ECO:0000256" key="8">
    <source>
        <dbReference type="ARBA" id="ARBA00058518"/>
    </source>
</evidence>
<dbReference type="Gene3D" id="3.30.300.110">
    <property type="entry name" value="Met-10+ protein-like domains"/>
    <property type="match status" value="1"/>
</dbReference>
<evidence type="ECO:0000259" key="10">
    <source>
        <dbReference type="PROSITE" id="PS51684"/>
    </source>
</evidence>
<dbReference type="PaxDb" id="593117-TGAM_0679"/>
<dbReference type="EC" id="2.5.1.114" evidence="9"/>
<dbReference type="HAMAP" id="MF_01922">
    <property type="entry name" value="TYW2_archaea"/>
    <property type="match status" value="1"/>
</dbReference>
<accession>C5A4L9</accession>
<dbReference type="PANTHER" id="PTHR23245:SF41">
    <property type="entry name" value="TRNA(PHE) (4-DEMETHYLWYOSINE(37)-C(7)) AMINOCARBOXYPROPYLTRANSFERASE"/>
    <property type="match status" value="1"/>
</dbReference>
<dbReference type="PATRIC" id="fig|593117.10.peg.680"/>
<dbReference type="InterPro" id="IPR030382">
    <property type="entry name" value="MeTrfase_TRM5/TYW2"/>
</dbReference>
<evidence type="ECO:0000256" key="2">
    <source>
        <dbReference type="ARBA" id="ARBA00022603"/>
    </source>
</evidence>
<proteinExistence type="inferred from homology"/>
<evidence type="ECO:0000256" key="4">
    <source>
        <dbReference type="ARBA" id="ARBA00022691"/>
    </source>
</evidence>
<comment type="catalytic activity">
    <reaction evidence="6">
        <text>guanosine(37) in tRNA + S-adenosyl-L-methionine = N(1)-methylguanosine(37) in tRNA + S-adenosyl-L-homocysteine + H(+)</text>
        <dbReference type="Rhea" id="RHEA:36899"/>
        <dbReference type="Rhea" id="RHEA-COMP:10145"/>
        <dbReference type="Rhea" id="RHEA-COMP:10147"/>
        <dbReference type="ChEBI" id="CHEBI:15378"/>
        <dbReference type="ChEBI" id="CHEBI:57856"/>
        <dbReference type="ChEBI" id="CHEBI:59789"/>
        <dbReference type="ChEBI" id="CHEBI:73542"/>
        <dbReference type="ChEBI" id="CHEBI:74269"/>
        <dbReference type="EC" id="2.1.1.228"/>
    </reaction>
</comment>
<dbReference type="Pfam" id="PF02475">
    <property type="entry name" value="TRM5-TYW2_MTfase"/>
    <property type="match status" value="1"/>
</dbReference>
<dbReference type="HOGENOM" id="CLU_022610_0_2_2"/>
<feature type="binding site" evidence="9">
    <location>
        <position position="200"/>
    </location>
    <ligand>
        <name>S-adenosyl-L-methionine</name>
        <dbReference type="ChEBI" id="CHEBI:59789"/>
    </ligand>
</feature>
<comment type="similarity">
    <text evidence="9">Belongs to the class I-like SAM-binding methyltransferase superfamily. TRM5/TYW2 family.</text>
</comment>
<name>C5A4L9_THEGJ</name>
<dbReference type="Proteomes" id="UP000001488">
    <property type="component" value="Chromosome"/>
</dbReference>
<dbReference type="InterPro" id="IPR029063">
    <property type="entry name" value="SAM-dependent_MTases_sf"/>
</dbReference>
<dbReference type="KEGG" id="tga:TGAM_0679"/>
<dbReference type="Pfam" id="PF25133">
    <property type="entry name" value="TYW2_N_2"/>
    <property type="match status" value="1"/>
</dbReference>
<feature type="binding site" evidence="9">
    <location>
        <begin position="274"/>
        <end position="275"/>
    </location>
    <ligand>
        <name>S-adenosyl-L-methionine</name>
        <dbReference type="ChEBI" id="CHEBI:59789"/>
    </ligand>
</feature>
<reference evidence="11 12" key="1">
    <citation type="journal article" date="2007" name="Genome Biol.">
        <title>Genome analysis and genome-wide proteomics of Thermococcus gammatolerans, the most radioresistant organism known amongst the Archaea.</title>
        <authorList>
            <person name="Zivanovic Y."/>
            <person name="Armengaud J."/>
            <person name="Lagorce A."/>
            <person name="Leplat C."/>
            <person name="Guerin P."/>
            <person name="Dutertre M."/>
            <person name="Anthouard V."/>
            <person name="Forterre P."/>
            <person name="Wincker P."/>
            <person name="Confalonieri F."/>
        </authorList>
    </citation>
    <scope>NUCLEOTIDE SEQUENCE [LARGE SCALE GENOMIC DNA]</scope>
    <source>
        <strain evidence="12">DSM 15229 / JCM 11827 / EJ3</strain>
    </source>
</reference>
<dbReference type="InterPro" id="IPR030867">
    <property type="entry name" value="TYW2_archaea"/>
</dbReference>
<dbReference type="GO" id="GO:0005737">
    <property type="term" value="C:cytoplasm"/>
    <property type="evidence" value="ECO:0007669"/>
    <property type="project" value="UniProtKB-SubCell"/>
</dbReference>
<keyword evidence="1 9" id="KW-0963">Cytoplasm</keyword>
<protein>
    <recommendedName>
        <fullName evidence="9">tRNA(Phe) (4-demethylwyosine(37)-C(7)) aminocarboxypropyltransferase</fullName>
        <ecNumber evidence="9">2.5.1.114</ecNumber>
    </recommendedName>
    <alternativeName>
        <fullName evidence="9">tRNA wyosine derivatives biosynthesis protein Taw2</fullName>
    </alternativeName>
</protein>
<keyword evidence="4 9" id="KW-0949">S-adenosyl-L-methionine</keyword>
<dbReference type="InterPro" id="IPR056743">
    <property type="entry name" value="TRM5-TYW2-like_MTfase"/>
</dbReference>
<evidence type="ECO:0000256" key="3">
    <source>
        <dbReference type="ARBA" id="ARBA00022679"/>
    </source>
</evidence>
<dbReference type="FunFam" id="3.40.50.150:FF:000431">
    <property type="entry name" value="tRNA(Phe) (4-demethylwyosine(37)-C(7)) aminocarboxypropyltransferase"/>
    <property type="match status" value="1"/>
</dbReference>
<dbReference type="FunFam" id="3.30.300.110:FF:000001">
    <property type="entry name" value="tRNA (guanine(37)-N1)-methyltransferase"/>
    <property type="match status" value="1"/>
</dbReference>
<dbReference type="eggNOG" id="arCOG10124">
    <property type="taxonomic scope" value="Archaea"/>
</dbReference>
<keyword evidence="12" id="KW-1185">Reference proteome</keyword>
<evidence type="ECO:0000256" key="9">
    <source>
        <dbReference type="HAMAP-Rule" id="MF_01922"/>
    </source>
</evidence>
<feature type="binding site" evidence="9">
    <location>
        <position position="207"/>
    </location>
    <ligand>
        <name>S-adenosyl-L-methionine</name>
        <dbReference type="ChEBI" id="CHEBI:59789"/>
    </ligand>
</feature>
<comment type="subcellular location">
    <subcellularLocation>
        <location evidence="9">Cytoplasm</location>
    </subcellularLocation>
</comment>
<feature type="binding site" evidence="9">
    <location>
        <position position="246"/>
    </location>
    <ligand>
        <name>S-adenosyl-L-methionine</name>
        <dbReference type="ChEBI" id="CHEBI:59789"/>
    </ligand>
</feature>
<dbReference type="GO" id="GO:0030488">
    <property type="term" value="P:tRNA methylation"/>
    <property type="evidence" value="ECO:0007669"/>
    <property type="project" value="UniProtKB-ARBA"/>
</dbReference>
<dbReference type="InterPro" id="IPR056744">
    <property type="entry name" value="TRM5/TYW2-like_N"/>
</dbReference>
<dbReference type="EMBL" id="CP001398">
    <property type="protein sequence ID" value="ACS33181.1"/>
    <property type="molecule type" value="Genomic_DNA"/>
</dbReference>
<organism evidence="11 12">
    <name type="scientific">Thermococcus gammatolerans (strain DSM 15229 / JCM 11827 / EJ3)</name>
    <dbReference type="NCBI Taxonomy" id="593117"/>
    <lineage>
        <taxon>Archaea</taxon>
        <taxon>Methanobacteriati</taxon>
        <taxon>Methanobacteriota</taxon>
        <taxon>Thermococci</taxon>
        <taxon>Thermococcales</taxon>
        <taxon>Thermococcaceae</taxon>
        <taxon>Thermococcus</taxon>
    </lineage>
</organism>
<dbReference type="PROSITE" id="PS51684">
    <property type="entry name" value="SAM_MT_TRM5_TYW2"/>
    <property type="match status" value="1"/>
</dbReference>
<comment type="catalytic activity">
    <reaction evidence="7 9">
        <text>4-demethylwyosine(37) in tRNA(Phe) + S-adenosyl-L-methionine = 4-demethyl-7-[(3S)-3-amino-3-carboxypropyl]wyosine(37) in tRNA(Phe) + S-methyl-5'-thioadenosine + H(+)</text>
        <dbReference type="Rhea" id="RHEA:36355"/>
        <dbReference type="Rhea" id="RHEA-COMP:10164"/>
        <dbReference type="Rhea" id="RHEA-COMP:10378"/>
        <dbReference type="ChEBI" id="CHEBI:15378"/>
        <dbReference type="ChEBI" id="CHEBI:17509"/>
        <dbReference type="ChEBI" id="CHEBI:59789"/>
        <dbReference type="ChEBI" id="CHEBI:64315"/>
        <dbReference type="ChEBI" id="CHEBI:73550"/>
        <dbReference type="EC" id="2.5.1.114"/>
    </reaction>
</comment>
<dbReference type="CDD" id="cd02440">
    <property type="entry name" value="AdoMet_MTases"/>
    <property type="match status" value="1"/>
</dbReference>
<evidence type="ECO:0000256" key="7">
    <source>
        <dbReference type="ARBA" id="ARBA00049400"/>
    </source>
</evidence>
<dbReference type="NCBIfam" id="NF047823">
    <property type="entry name" value="tRNAwyosTaw2Pyroc"/>
    <property type="match status" value="1"/>
</dbReference>
<evidence type="ECO:0000256" key="6">
    <source>
        <dbReference type="ARBA" id="ARBA00047783"/>
    </source>
</evidence>
<dbReference type="SUPFAM" id="SSF53335">
    <property type="entry name" value="S-adenosyl-L-methionine-dependent methyltransferases"/>
    <property type="match status" value="1"/>
</dbReference>
<evidence type="ECO:0000313" key="11">
    <source>
        <dbReference type="EMBL" id="ACS33181.1"/>
    </source>
</evidence>
<dbReference type="STRING" id="593117.TGAM_0679"/>
<evidence type="ECO:0000313" key="12">
    <source>
        <dbReference type="Proteomes" id="UP000001488"/>
    </source>
</evidence>
<sequence>MTSGLAFMRSLRYSSYALLLRSCSRRNSFFPPNSLENQLLPEGSSSIFLIDLRSIRSHSNSGLFLFKAFSSLFDEATENIITGMRMLNSMRRGTQVIKPRIREILGRELPAELVNLLPKHWVRIGDVLILPLREELEPYKHRIAEVYAEVLGVKTVLRKGRISGEFRETNYEVLYGSDTVTVHVENGIKYKLDVARIMFSPANVKERVRMAKVARPGEMVVDMFAGIGHLSLPMAVHGGARVIAIEKSPYTFKFLVENIELNGVWDRMTAYNIDNREFPAENVADRVIMGYVVRTHEFIPKALSIAKDGAVIHYHNTVPERLMPEEPFRTFREIAREYGVEVEKLNELVIKRYAPGVWHVVVDVRVFK</sequence>
<dbReference type="GO" id="GO:0052906">
    <property type="term" value="F:tRNA (guanine(37)-N1)-methyltransferase activity"/>
    <property type="evidence" value="ECO:0007669"/>
    <property type="project" value="UniProtKB-EC"/>
</dbReference>
<dbReference type="GO" id="GO:0102522">
    <property type="term" value="F:tRNA 4-demethylwyosine alpha-amino-alpha-carboxypropyltransferase activity"/>
    <property type="evidence" value="ECO:0007669"/>
    <property type="project" value="UniProtKB-EC"/>
</dbReference>